<protein>
    <recommendedName>
        <fullName evidence="4">FAD/NAD(P)-binding domain-containing protein</fullName>
    </recommendedName>
</protein>
<name>K5W8H3_PHACS</name>
<dbReference type="RefSeq" id="XP_007389720.1">
    <property type="nucleotide sequence ID" value="XM_007389658.1"/>
</dbReference>
<dbReference type="PANTHER" id="PTHR43539">
    <property type="entry name" value="FLAVIN-BINDING MONOOXYGENASE-LIKE PROTEIN (AFU_ORTHOLOGUE AFUA_4G09220)"/>
    <property type="match status" value="1"/>
</dbReference>
<dbReference type="KEGG" id="pco:PHACADRAFT_246109"/>
<dbReference type="GO" id="GO:0004497">
    <property type="term" value="F:monooxygenase activity"/>
    <property type="evidence" value="ECO:0007669"/>
    <property type="project" value="TreeGrafter"/>
</dbReference>
<evidence type="ECO:0000313" key="3">
    <source>
        <dbReference type="Proteomes" id="UP000008370"/>
    </source>
</evidence>
<dbReference type="InterPro" id="IPR036188">
    <property type="entry name" value="FAD/NAD-bd_sf"/>
</dbReference>
<accession>K5W8H3</accession>
<dbReference type="GeneID" id="18913727"/>
<dbReference type="InterPro" id="IPR050982">
    <property type="entry name" value="Auxin_biosynth/cation_transpt"/>
</dbReference>
<sequence>MQPHPITTSLPTFDKLGVQPPTDVDAEKIGRSWTEQLAQFASSKDVQGILSIIQPDGWWRDIFALTWDLRSFQGGDQISRFLEDRLDLQGFNDVKFRRAEFQQPFPDMAWIVVQFDFETKVATGRGIARLVPNKNDHWKAVIVCTNLEELKDYPEAIGPNRNPLPNHGKWADQRRQEAAFEGRDPEVLIIGGGQSGLDVSARLKSLGVSNLIIEKQPRIGDQWRNRYEALCLHDPVWFDHMPYLNFPPTWPIYTPAQKLAEWLEFYASTMELNIWLSSTATAAKKNPETGKWDVTVKRADGSERQFHVDHVIMALGLGGGKPNIPDIPGREEFQGQVLHSTQHKTAKDHIGKKVVIIGACTSAHDISADCVEHGVDVTLFQRSTTYIMTTKEGMPILMKPNYWEGGPPTEEADRLENSMPILFTKLLAQRATVAIKERDQELLDGLVKRGYKLNSGEDGSGFLFLALKRAGGYYLDVGACQMIVDGKIKIKNGTQIERFTSKGIKFTDGSELDADVVMFATGFDDARGPITDVVGPEEGKKVGPIWGLNAEGEIRGTWREIGLPNYWYMMGNLAWGRFFSKHLAMQIKAKQEGIFGERYSAPVDLKA</sequence>
<keyword evidence="3" id="KW-1185">Reference proteome</keyword>
<dbReference type="Proteomes" id="UP000008370">
    <property type="component" value="Unassembled WGS sequence"/>
</dbReference>
<keyword evidence="1" id="KW-0560">Oxidoreductase</keyword>
<dbReference type="GO" id="GO:0050660">
    <property type="term" value="F:flavin adenine dinucleotide binding"/>
    <property type="evidence" value="ECO:0007669"/>
    <property type="project" value="TreeGrafter"/>
</dbReference>
<dbReference type="Gene3D" id="3.50.50.60">
    <property type="entry name" value="FAD/NAD(P)-binding domain"/>
    <property type="match status" value="2"/>
</dbReference>
<dbReference type="AlphaFoldDB" id="K5W8H3"/>
<dbReference type="SUPFAM" id="SSF51905">
    <property type="entry name" value="FAD/NAD(P)-binding domain"/>
    <property type="match status" value="2"/>
</dbReference>
<proteinExistence type="predicted"/>
<organism evidence="2 3">
    <name type="scientific">Phanerochaete carnosa (strain HHB-10118-sp)</name>
    <name type="common">White-rot fungus</name>
    <name type="synonym">Peniophora carnosa</name>
    <dbReference type="NCBI Taxonomy" id="650164"/>
    <lineage>
        <taxon>Eukaryota</taxon>
        <taxon>Fungi</taxon>
        <taxon>Dikarya</taxon>
        <taxon>Basidiomycota</taxon>
        <taxon>Agaricomycotina</taxon>
        <taxon>Agaricomycetes</taxon>
        <taxon>Polyporales</taxon>
        <taxon>Phanerochaetaceae</taxon>
        <taxon>Phanerochaete</taxon>
    </lineage>
</organism>
<dbReference type="EMBL" id="JH930468">
    <property type="protein sequence ID" value="EKM60248.1"/>
    <property type="molecule type" value="Genomic_DNA"/>
</dbReference>
<dbReference type="Pfam" id="PF13738">
    <property type="entry name" value="Pyr_redox_3"/>
    <property type="match status" value="1"/>
</dbReference>
<dbReference type="PANTHER" id="PTHR43539:SF26">
    <property type="entry name" value="MONOOXYGENASE, PUTATIVE-RELATED"/>
    <property type="match status" value="1"/>
</dbReference>
<reference evidence="2 3" key="1">
    <citation type="journal article" date="2012" name="BMC Genomics">
        <title>Comparative genomics of the white-rot fungi, Phanerochaete carnosa and P. chrysosporium, to elucidate the genetic basis of the distinct wood types they colonize.</title>
        <authorList>
            <person name="Suzuki H."/>
            <person name="MacDonald J."/>
            <person name="Syed K."/>
            <person name="Salamov A."/>
            <person name="Hori C."/>
            <person name="Aerts A."/>
            <person name="Henrissat B."/>
            <person name="Wiebenga A."/>
            <person name="vanKuyk P.A."/>
            <person name="Barry K."/>
            <person name="Lindquist E."/>
            <person name="LaButti K."/>
            <person name="Lapidus A."/>
            <person name="Lucas S."/>
            <person name="Coutinho P."/>
            <person name="Gong Y."/>
            <person name="Samejima M."/>
            <person name="Mahadevan R."/>
            <person name="Abou-Zaid M."/>
            <person name="de Vries R.P."/>
            <person name="Igarashi K."/>
            <person name="Yadav J.S."/>
            <person name="Grigoriev I.V."/>
            <person name="Master E.R."/>
        </authorList>
    </citation>
    <scope>NUCLEOTIDE SEQUENCE [LARGE SCALE GENOMIC DNA]</scope>
    <source>
        <strain evidence="2 3">HHB-10118-sp</strain>
    </source>
</reference>
<dbReference type="HOGENOM" id="CLU_015676_1_0_1"/>
<evidence type="ECO:0008006" key="4">
    <source>
        <dbReference type="Google" id="ProtNLM"/>
    </source>
</evidence>
<evidence type="ECO:0000313" key="2">
    <source>
        <dbReference type="EMBL" id="EKM60248.1"/>
    </source>
</evidence>
<evidence type="ECO:0000256" key="1">
    <source>
        <dbReference type="ARBA" id="ARBA00023002"/>
    </source>
</evidence>
<gene>
    <name evidence="2" type="ORF">PHACADRAFT_246109</name>
</gene>
<dbReference type="OrthoDB" id="74360at2759"/>
<dbReference type="InParanoid" id="K5W8H3"/>